<dbReference type="AlphaFoldDB" id="A0A0G2ESL1"/>
<dbReference type="GO" id="GO:0004831">
    <property type="term" value="F:tyrosine-tRNA ligase activity"/>
    <property type="evidence" value="ECO:0007669"/>
    <property type="project" value="UniProtKB-EC"/>
</dbReference>
<dbReference type="SUPFAM" id="SSF52374">
    <property type="entry name" value="Nucleotidylyl transferase"/>
    <property type="match status" value="1"/>
</dbReference>
<organism evidence="11 12">
    <name type="scientific">Phaeomoniella chlamydospora</name>
    <name type="common">Phaeoacremonium chlamydosporum</name>
    <dbReference type="NCBI Taxonomy" id="158046"/>
    <lineage>
        <taxon>Eukaryota</taxon>
        <taxon>Fungi</taxon>
        <taxon>Dikarya</taxon>
        <taxon>Ascomycota</taxon>
        <taxon>Pezizomycotina</taxon>
        <taxon>Eurotiomycetes</taxon>
        <taxon>Chaetothyriomycetidae</taxon>
        <taxon>Phaeomoniellales</taxon>
        <taxon>Phaeomoniellaceae</taxon>
        <taxon>Phaeomoniella</taxon>
    </lineage>
</organism>
<comment type="caution">
    <text evidence="11">The sequence shown here is derived from an EMBL/GenBank/DDBJ whole genome shotgun (WGS) entry which is preliminary data.</text>
</comment>
<dbReference type="GO" id="GO:0006437">
    <property type="term" value="P:tyrosyl-tRNA aminoacylation"/>
    <property type="evidence" value="ECO:0007669"/>
    <property type="project" value="InterPro"/>
</dbReference>
<dbReference type="Pfam" id="PF16714">
    <property type="entry name" value="TyrRSs_C"/>
    <property type="match status" value="1"/>
</dbReference>
<evidence type="ECO:0000256" key="8">
    <source>
        <dbReference type="RuleBase" id="RU361234"/>
    </source>
</evidence>
<feature type="compositionally biased region" description="Basic and acidic residues" evidence="9">
    <location>
        <begin position="597"/>
        <end position="617"/>
    </location>
</feature>
<keyword evidence="6 8" id="KW-0030">Aminoacyl-tRNA synthetase</keyword>
<reference evidence="11 12" key="1">
    <citation type="submission" date="2015-05" db="EMBL/GenBank/DDBJ databases">
        <title>Distinctive expansion of gene families associated with plant cell wall degradation and secondary metabolism in the genomes of grapevine trunk pathogens.</title>
        <authorList>
            <person name="Lawrence D.P."/>
            <person name="Travadon R."/>
            <person name="Rolshausen P.E."/>
            <person name="Baumgartner K."/>
        </authorList>
    </citation>
    <scope>NUCLEOTIDE SEQUENCE [LARGE SCALE GENOMIC DNA]</scope>
    <source>
        <strain evidence="11">UCRPC4</strain>
    </source>
</reference>
<protein>
    <recommendedName>
        <fullName evidence="8">Tyrosine--tRNA ligase</fullName>
        <ecNumber evidence="8">6.1.1.1</ecNumber>
    </recommendedName>
    <alternativeName>
        <fullName evidence="8">Tyrosyl-tRNA synthetase</fullName>
    </alternativeName>
</protein>
<dbReference type="InterPro" id="IPR002307">
    <property type="entry name" value="Tyr-tRNA-ligase"/>
</dbReference>
<dbReference type="CDD" id="cd00805">
    <property type="entry name" value="TyrRS_core"/>
    <property type="match status" value="1"/>
</dbReference>
<feature type="compositionally biased region" description="Polar residues" evidence="9">
    <location>
        <begin position="580"/>
        <end position="591"/>
    </location>
</feature>
<keyword evidence="4 8" id="KW-0067">ATP-binding</keyword>
<dbReference type="Proteomes" id="UP000053317">
    <property type="component" value="Unassembled WGS sequence"/>
</dbReference>
<dbReference type="InterPro" id="IPR014729">
    <property type="entry name" value="Rossmann-like_a/b/a_fold"/>
</dbReference>
<dbReference type="FunFam" id="1.10.240.10:FF:000001">
    <property type="entry name" value="Tyrosine--tRNA ligase"/>
    <property type="match status" value="1"/>
</dbReference>
<evidence type="ECO:0000256" key="7">
    <source>
        <dbReference type="ARBA" id="ARBA00048248"/>
    </source>
</evidence>
<evidence type="ECO:0000256" key="6">
    <source>
        <dbReference type="ARBA" id="ARBA00023146"/>
    </source>
</evidence>
<dbReference type="GO" id="GO:0005829">
    <property type="term" value="C:cytosol"/>
    <property type="evidence" value="ECO:0007669"/>
    <property type="project" value="TreeGrafter"/>
</dbReference>
<evidence type="ECO:0000256" key="2">
    <source>
        <dbReference type="ARBA" id="ARBA00022598"/>
    </source>
</evidence>
<sequence length="617" mass="68907">MSPKDLAKFNTCATQPDAERDWKRRAEAIRNGTKKSFFQVLEERGFINQTIGPRDDLESLLVGRRVGAYCGIDPTASSMHLGHLVPFMALSWFYIHGYPVTFLLGGSTARVGDPTDRLTARTEMSRADRVTNITSMHMQLKRFGENLDAYARKHGYHVEWAWKRALTNNNHWWRGMSFLDFMKGPATVARMGPLLGRDSVKRRMEQGDGMSFSEFTYPLMQAYDWYKLYQTGTQLQIGGADQFGNILEGANIVKKLAQMENLEEARVAAPPQVASWEKGFFGKALTDEPMGFTVPLMTTASGEKFGKSAGNAIWLDPDMTSSFDLYGYFMRLPDNDVERFLKLFTFLPLEEISKIMEQHQGNESKRIAQHTLAYEFLCLAHGERAAIDAQNQHKQMFGGKLSLSGVAFSRTSDVPPGEINPSVNKYAPQTNANTKPGARIKLPRSIVEDQPLHKVMWSAGMVGSKAEGHRLATNGGAYVASEIGPNPAMGDNLSWTPIKNWSPSDVKRSLLGEDVLVLRIGKWKVKIIELVSDEEYEKLGLSCPGWGEESNAPTDDWKKIAQDKAEWIAARKAKRHTMTSDKANNTAPSTESVEESEALKGEADWGDGLFRKSSDLP</sequence>
<dbReference type="PRINTS" id="PR01040">
    <property type="entry name" value="TRNASYNTHTYR"/>
</dbReference>
<gene>
    <name evidence="11" type="ORF">UCRPC4_g01962</name>
</gene>
<dbReference type="GO" id="GO:0003723">
    <property type="term" value="F:RNA binding"/>
    <property type="evidence" value="ECO:0007669"/>
    <property type="project" value="InterPro"/>
</dbReference>
<dbReference type="Gene3D" id="3.40.50.620">
    <property type="entry name" value="HUPs"/>
    <property type="match status" value="1"/>
</dbReference>
<dbReference type="InterPro" id="IPR002305">
    <property type="entry name" value="aa-tRNA-synth_Ic"/>
</dbReference>
<evidence type="ECO:0000313" key="11">
    <source>
        <dbReference type="EMBL" id="KKY25156.1"/>
    </source>
</evidence>
<evidence type="ECO:0000256" key="1">
    <source>
        <dbReference type="ARBA" id="ARBA00005594"/>
    </source>
</evidence>
<dbReference type="Pfam" id="PF00579">
    <property type="entry name" value="tRNA-synt_1b"/>
    <property type="match status" value="1"/>
</dbReference>
<dbReference type="OrthoDB" id="337870at2759"/>
<evidence type="ECO:0000259" key="10">
    <source>
        <dbReference type="Pfam" id="PF16714"/>
    </source>
</evidence>
<dbReference type="NCBIfam" id="TIGR00234">
    <property type="entry name" value="tyrS"/>
    <property type="match status" value="1"/>
</dbReference>
<keyword evidence="12" id="KW-1185">Reference proteome</keyword>
<dbReference type="PANTHER" id="PTHR11766:SF0">
    <property type="entry name" value="TYROSINE--TRNA LIGASE, MITOCHONDRIAL"/>
    <property type="match status" value="1"/>
</dbReference>
<dbReference type="InterPro" id="IPR032005">
    <property type="entry name" value="TyrRSs_C"/>
</dbReference>
<dbReference type="FunFam" id="3.40.50.620:FF:000227">
    <property type="entry name" value="Tyrosine--tRNA ligase"/>
    <property type="match status" value="1"/>
</dbReference>
<name>A0A0G2ESL1_PHACM</name>
<dbReference type="Gene3D" id="1.10.240.10">
    <property type="entry name" value="Tyrosyl-Transfer RNA Synthetase"/>
    <property type="match status" value="1"/>
</dbReference>
<evidence type="ECO:0000256" key="3">
    <source>
        <dbReference type="ARBA" id="ARBA00022741"/>
    </source>
</evidence>
<keyword evidence="2 8" id="KW-0436">Ligase</keyword>
<dbReference type="GO" id="GO:0005524">
    <property type="term" value="F:ATP binding"/>
    <property type="evidence" value="ECO:0007669"/>
    <property type="project" value="UniProtKB-KW"/>
</dbReference>
<evidence type="ECO:0000256" key="4">
    <source>
        <dbReference type="ARBA" id="ARBA00022840"/>
    </source>
</evidence>
<dbReference type="EMBL" id="LCWF01000047">
    <property type="protein sequence ID" value="KKY25156.1"/>
    <property type="molecule type" value="Genomic_DNA"/>
</dbReference>
<feature type="region of interest" description="Disordered" evidence="9">
    <location>
        <begin position="572"/>
        <end position="617"/>
    </location>
</feature>
<proteinExistence type="inferred from homology"/>
<evidence type="ECO:0000256" key="5">
    <source>
        <dbReference type="ARBA" id="ARBA00022917"/>
    </source>
</evidence>
<dbReference type="GO" id="GO:0005739">
    <property type="term" value="C:mitochondrion"/>
    <property type="evidence" value="ECO:0007669"/>
    <property type="project" value="TreeGrafter"/>
</dbReference>
<feature type="domain" description="Tyrosyl-tRNA synthetase C-terminal" evidence="10">
    <location>
        <begin position="430"/>
        <end position="547"/>
    </location>
</feature>
<reference evidence="11 12" key="2">
    <citation type="submission" date="2015-05" db="EMBL/GenBank/DDBJ databases">
        <authorList>
            <person name="Morales-Cruz A."/>
            <person name="Amrine K.C."/>
            <person name="Cantu D."/>
        </authorList>
    </citation>
    <scope>NUCLEOTIDE SEQUENCE [LARGE SCALE GENOMIC DNA]</scope>
    <source>
        <strain evidence="11">UCRPC4</strain>
    </source>
</reference>
<keyword evidence="3 8" id="KW-0547">Nucleotide-binding</keyword>
<evidence type="ECO:0000256" key="9">
    <source>
        <dbReference type="SAM" id="MobiDB-lite"/>
    </source>
</evidence>
<dbReference type="EC" id="6.1.1.1" evidence="8"/>
<accession>A0A0G2ESL1</accession>
<evidence type="ECO:0000313" key="12">
    <source>
        <dbReference type="Proteomes" id="UP000053317"/>
    </source>
</evidence>
<dbReference type="InterPro" id="IPR024088">
    <property type="entry name" value="Tyr-tRNA-ligase_bac-type"/>
</dbReference>
<comment type="catalytic activity">
    <reaction evidence="7 8">
        <text>tRNA(Tyr) + L-tyrosine + ATP = L-tyrosyl-tRNA(Tyr) + AMP + diphosphate + H(+)</text>
        <dbReference type="Rhea" id="RHEA:10220"/>
        <dbReference type="Rhea" id="RHEA-COMP:9706"/>
        <dbReference type="Rhea" id="RHEA-COMP:9707"/>
        <dbReference type="ChEBI" id="CHEBI:15378"/>
        <dbReference type="ChEBI" id="CHEBI:30616"/>
        <dbReference type="ChEBI" id="CHEBI:33019"/>
        <dbReference type="ChEBI" id="CHEBI:58315"/>
        <dbReference type="ChEBI" id="CHEBI:78442"/>
        <dbReference type="ChEBI" id="CHEBI:78536"/>
        <dbReference type="ChEBI" id="CHEBI:456215"/>
        <dbReference type="EC" id="6.1.1.1"/>
    </reaction>
</comment>
<dbReference type="PANTHER" id="PTHR11766">
    <property type="entry name" value="TYROSYL-TRNA SYNTHETASE"/>
    <property type="match status" value="1"/>
</dbReference>
<keyword evidence="5 8" id="KW-0648">Protein biosynthesis</keyword>
<comment type="similarity">
    <text evidence="1 8">Belongs to the class-I aminoacyl-tRNA synthetase family.</text>
</comment>